<dbReference type="SUPFAM" id="SSF56349">
    <property type="entry name" value="DNA breaking-rejoining enzymes"/>
    <property type="match status" value="1"/>
</dbReference>
<evidence type="ECO:0000313" key="7">
    <source>
        <dbReference type="Proteomes" id="UP000276905"/>
    </source>
</evidence>
<evidence type="ECO:0000256" key="4">
    <source>
        <dbReference type="ARBA" id="ARBA00023172"/>
    </source>
</evidence>
<dbReference type="AlphaFoldDB" id="A0A429K2A2"/>
<sequence>MFFTKTIHLSKENSKKNKIALLFDEATSSPCLYPLLFSIAALSDKSLATQQSDMLALKYWYEFWYQKYSTTFCESFLSTKYDPKIYIKEIDNFMFFLENEKKLENNLVRLRLNSNVDYRTITKRMRSLLKYFKYLLDVYWDIRYQEIPKKDLESQRKRIDIYLNSKKRIFNKFSARSTTVKNEIKHDFKSLNNDMYKCLYEIIKPNNKDYKNINNPFTDKNTQLRNFLIVHLMINYGLRVGELMLLTTQSFKKSINSNIYNIIVTNTDDEYDHRSRKPNIKNEQSYRVIQLRDQDFKLINMYIDEIREDTGTEILFTSLKPPYSALSYSAINLIFSKIDIKFKELHPKYFDPKLFGTIEKITPHVCRHTWAYISLSYAIKKYQSEANLKRFSKISDAMTIAQEDLRVLGGWSVNSVMPSHYAKRFIVDNANLINLERISAQNLEF</sequence>
<dbReference type="Gene3D" id="1.10.443.10">
    <property type="entry name" value="Intergrase catalytic core"/>
    <property type="match status" value="1"/>
</dbReference>
<gene>
    <name evidence="6" type="ORF">EA756_07735</name>
</gene>
<dbReference type="PANTHER" id="PTHR30349:SF41">
    <property type="entry name" value="INTEGRASE_RECOMBINASE PROTEIN MJ0367-RELATED"/>
    <property type="match status" value="1"/>
</dbReference>
<organism evidence="6 7">
    <name type="scientific">Acinetobacter lactucae</name>
    <dbReference type="NCBI Taxonomy" id="1785128"/>
    <lineage>
        <taxon>Bacteria</taxon>
        <taxon>Pseudomonadati</taxon>
        <taxon>Pseudomonadota</taxon>
        <taxon>Gammaproteobacteria</taxon>
        <taxon>Moraxellales</taxon>
        <taxon>Moraxellaceae</taxon>
        <taxon>Acinetobacter</taxon>
        <taxon>Acinetobacter calcoaceticus/baumannii complex</taxon>
    </lineage>
</organism>
<dbReference type="InterPro" id="IPR050090">
    <property type="entry name" value="Tyrosine_recombinase_XerCD"/>
</dbReference>
<dbReference type="CDD" id="cd00397">
    <property type="entry name" value="DNA_BRE_C"/>
    <property type="match status" value="1"/>
</dbReference>
<keyword evidence="3" id="KW-0238">DNA-binding</keyword>
<comment type="similarity">
    <text evidence="1">Belongs to the 'phage' integrase family.</text>
</comment>
<evidence type="ECO:0000259" key="5">
    <source>
        <dbReference type="Pfam" id="PF00589"/>
    </source>
</evidence>
<keyword evidence="2" id="KW-0229">DNA integration</keyword>
<dbReference type="InterPro" id="IPR002104">
    <property type="entry name" value="Integrase_catalytic"/>
</dbReference>
<keyword evidence="4" id="KW-0233">DNA recombination</keyword>
<dbReference type="Proteomes" id="UP000276905">
    <property type="component" value="Unassembled WGS sequence"/>
</dbReference>
<protein>
    <submittedName>
        <fullName evidence="6">Site-specific integrase</fullName>
    </submittedName>
</protein>
<dbReference type="GO" id="GO:0015074">
    <property type="term" value="P:DNA integration"/>
    <property type="evidence" value="ECO:0007669"/>
    <property type="project" value="UniProtKB-KW"/>
</dbReference>
<dbReference type="PANTHER" id="PTHR30349">
    <property type="entry name" value="PHAGE INTEGRASE-RELATED"/>
    <property type="match status" value="1"/>
</dbReference>
<evidence type="ECO:0000256" key="3">
    <source>
        <dbReference type="ARBA" id="ARBA00023125"/>
    </source>
</evidence>
<dbReference type="GO" id="GO:0006310">
    <property type="term" value="P:DNA recombination"/>
    <property type="evidence" value="ECO:0007669"/>
    <property type="project" value="UniProtKB-KW"/>
</dbReference>
<name>A0A429K2A2_9GAMM</name>
<evidence type="ECO:0000256" key="1">
    <source>
        <dbReference type="ARBA" id="ARBA00008857"/>
    </source>
</evidence>
<accession>A0A429K2A2</accession>
<proteinExistence type="inferred from homology"/>
<dbReference type="Pfam" id="PF00589">
    <property type="entry name" value="Phage_integrase"/>
    <property type="match status" value="1"/>
</dbReference>
<comment type="caution">
    <text evidence="6">The sequence shown here is derived from an EMBL/GenBank/DDBJ whole genome shotgun (WGS) entry which is preliminary data.</text>
</comment>
<dbReference type="EMBL" id="RFES01000004">
    <property type="protein sequence ID" value="RSO58146.1"/>
    <property type="molecule type" value="Genomic_DNA"/>
</dbReference>
<evidence type="ECO:0000313" key="6">
    <source>
        <dbReference type="EMBL" id="RSO58146.1"/>
    </source>
</evidence>
<dbReference type="GO" id="GO:0003677">
    <property type="term" value="F:DNA binding"/>
    <property type="evidence" value="ECO:0007669"/>
    <property type="project" value="UniProtKB-KW"/>
</dbReference>
<feature type="domain" description="Tyr recombinase" evidence="5">
    <location>
        <begin position="208"/>
        <end position="372"/>
    </location>
</feature>
<dbReference type="InterPro" id="IPR011010">
    <property type="entry name" value="DNA_brk_join_enz"/>
</dbReference>
<evidence type="ECO:0000256" key="2">
    <source>
        <dbReference type="ARBA" id="ARBA00022908"/>
    </source>
</evidence>
<reference evidence="6 7" key="1">
    <citation type="submission" date="2018-10" db="EMBL/GenBank/DDBJ databases">
        <title>GWAS and RNA-Seq identify cryptic mechanisms of antimicrobial resistance in Acinetobacter baumannii.</title>
        <authorList>
            <person name="Sahl J.W."/>
        </authorList>
    </citation>
    <scope>NUCLEOTIDE SEQUENCE [LARGE SCALE GENOMIC DNA]</scope>
    <source>
        <strain evidence="6 7">TG41018</strain>
    </source>
</reference>
<dbReference type="InterPro" id="IPR013762">
    <property type="entry name" value="Integrase-like_cat_sf"/>
</dbReference>
<dbReference type="RefSeq" id="WP_125698755.1">
    <property type="nucleotide sequence ID" value="NZ_CP180689.1"/>
</dbReference>